<reference evidence="2 3" key="1">
    <citation type="journal article" date="2015" name="Genome Announc.">
        <title>Expanding the biotechnology potential of lactobacilli through comparative genomics of 213 strains and associated genera.</title>
        <authorList>
            <person name="Sun Z."/>
            <person name="Harris H.M."/>
            <person name="McCann A."/>
            <person name="Guo C."/>
            <person name="Argimon S."/>
            <person name="Zhang W."/>
            <person name="Yang X."/>
            <person name="Jeffery I.B."/>
            <person name="Cooney J.C."/>
            <person name="Kagawa T.F."/>
            <person name="Liu W."/>
            <person name="Song Y."/>
            <person name="Salvetti E."/>
            <person name="Wrobel A."/>
            <person name="Rasinkangas P."/>
            <person name="Parkhill J."/>
            <person name="Rea M.C."/>
            <person name="O'Sullivan O."/>
            <person name="Ritari J."/>
            <person name="Douillard F.P."/>
            <person name="Paul Ross R."/>
            <person name="Yang R."/>
            <person name="Briner A.E."/>
            <person name="Felis G.E."/>
            <person name="de Vos W.M."/>
            <person name="Barrangou R."/>
            <person name="Klaenhammer T.R."/>
            <person name="Caufield P.W."/>
            <person name="Cui Y."/>
            <person name="Zhang H."/>
            <person name="O'Toole P.W."/>
        </authorList>
    </citation>
    <scope>NUCLEOTIDE SEQUENCE [LARGE SCALE GENOMIC DNA]</scope>
    <source>
        <strain evidence="2 3">DSM 22689</strain>
    </source>
</reference>
<evidence type="ECO:0000259" key="1">
    <source>
        <dbReference type="PROSITE" id="PS50943"/>
    </source>
</evidence>
<dbReference type="InterPro" id="IPR001387">
    <property type="entry name" value="Cro/C1-type_HTH"/>
</dbReference>
<dbReference type="RefSeq" id="WP_056961938.1">
    <property type="nucleotide sequence ID" value="NZ_AYZI01000012.1"/>
</dbReference>
<dbReference type="Pfam" id="PF01381">
    <property type="entry name" value="HTH_3"/>
    <property type="match status" value="1"/>
</dbReference>
<organism evidence="2 3">
    <name type="scientific">Fructilactobacillus florum DSM 22689 = JCM 16035</name>
    <dbReference type="NCBI Taxonomy" id="1423745"/>
    <lineage>
        <taxon>Bacteria</taxon>
        <taxon>Bacillati</taxon>
        <taxon>Bacillota</taxon>
        <taxon>Bacilli</taxon>
        <taxon>Lactobacillales</taxon>
        <taxon>Lactobacillaceae</taxon>
        <taxon>Fructilactobacillus</taxon>
    </lineage>
</organism>
<proteinExistence type="predicted"/>
<dbReference type="EMBL" id="AYZI01000012">
    <property type="protein sequence ID" value="KRM89831.1"/>
    <property type="molecule type" value="Genomic_DNA"/>
</dbReference>
<dbReference type="PROSITE" id="PS50943">
    <property type="entry name" value="HTH_CROC1"/>
    <property type="match status" value="1"/>
</dbReference>
<evidence type="ECO:0000313" key="3">
    <source>
        <dbReference type="Proteomes" id="UP000051586"/>
    </source>
</evidence>
<evidence type="ECO:0000313" key="2">
    <source>
        <dbReference type="EMBL" id="KRM89831.1"/>
    </source>
</evidence>
<dbReference type="Proteomes" id="UP000051586">
    <property type="component" value="Unassembled WGS sequence"/>
</dbReference>
<dbReference type="InterPro" id="IPR010982">
    <property type="entry name" value="Lambda_DNA-bd_dom_sf"/>
</dbReference>
<feature type="domain" description="HTH cro/C1-type" evidence="1">
    <location>
        <begin position="20"/>
        <end position="69"/>
    </location>
</feature>
<name>A0A0R2CE79_9LACO</name>
<sequence length="288" mass="33493">MGFDVENAAKILGNNIMIERKNRGLSQYELADGICSQSMISSIEKGHYVPNSILLAQLCNKLGISIHNAMLNNFFEIGESRENTKKIENLCNNHRYEELIEFMNKSNLLDSLYSNEDFQKYYYYYGCGLYQLTGNARISLRFLKMALLYTYSNKKEINSPIELLLLSAINFITAKSTKFINVDASDIKKSINCILNKKYTIYNQNLNVIFYQYALILFHEKNYIQSIETLTNGIQWITKNESTYMLSDLYFLLSHCYSNINNERDQQEATDCAYLLSKIFHQKINENI</sequence>
<dbReference type="Gene3D" id="1.25.40.10">
    <property type="entry name" value="Tetratricopeptide repeat domain"/>
    <property type="match status" value="1"/>
</dbReference>
<dbReference type="InterPro" id="IPR053163">
    <property type="entry name" value="HTH-type_regulator_Rgg"/>
</dbReference>
<dbReference type="InterPro" id="IPR011990">
    <property type="entry name" value="TPR-like_helical_dom_sf"/>
</dbReference>
<comment type="caution">
    <text evidence="2">The sequence shown here is derived from an EMBL/GenBank/DDBJ whole genome shotgun (WGS) entry which is preliminary data.</text>
</comment>
<dbReference type="PANTHER" id="PTHR37038">
    <property type="entry name" value="TRANSCRIPTIONAL REGULATOR-RELATED"/>
    <property type="match status" value="1"/>
</dbReference>
<dbReference type="CDD" id="cd00093">
    <property type="entry name" value="HTH_XRE"/>
    <property type="match status" value="1"/>
</dbReference>
<accession>A0A0R2CE79</accession>
<dbReference type="SUPFAM" id="SSF47413">
    <property type="entry name" value="lambda repressor-like DNA-binding domains"/>
    <property type="match status" value="1"/>
</dbReference>
<dbReference type="STRING" id="1423745.GCA_001311215_01946"/>
<dbReference type="PANTHER" id="PTHR37038:SF14">
    <property type="entry name" value="TRANSCRIPTIONAL ACTIVATOR"/>
    <property type="match status" value="1"/>
</dbReference>
<dbReference type="GO" id="GO:0003677">
    <property type="term" value="F:DNA binding"/>
    <property type="evidence" value="ECO:0007669"/>
    <property type="project" value="UniProtKB-KW"/>
</dbReference>
<dbReference type="PATRIC" id="fig|1423745.4.peg.324"/>
<dbReference type="AlphaFoldDB" id="A0A0R2CE79"/>
<protein>
    <submittedName>
        <fullName evidence="2">XRE family DNA-binding protein</fullName>
    </submittedName>
</protein>
<keyword evidence="2" id="KW-0238">DNA-binding</keyword>
<dbReference type="SMART" id="SM00530">
    <property type="entry name" value="HTH_XRE"/>
    <property type="match status" value="1"/>
</dbReference>
<gene>
    <name evidence="2" type="ORF">FC87_GL000314</name>
</gene>